<accession>A0A0U5B6T7</accession>
<name>A0A0U5B6T7_9PROT</name>
<dbReference type="PATRIC" id="fig|446692.3.peg.831"/>
<evidence type="ECO:0000313" key="2">
    <source>
        <dbReference type="EMBL" id="CEF40245.1"/>
    </source>
</evidence>
<reference evidence="3" key="1">
    <citation type="submission" date="2014-09" db="EMBL/GenBank/DDBJ databases">
        <authorList>
            <person name="Illeghems K.G."/>
        </authorList>
    </citation>
    <scope>NUCLEOTIDE SEQUENCE [LARGE SCALE GENOMIC DNA]</scope>
    <source>
        <strain evidence="3">108B</strain>
    </source>
</reference>
<feature type="region of interest" description="Disordered" evidence="1">
    <location>
        <begin position="19"/>
        <end position="43"/>
    </location>
</feature>
<dbReference type="AlphaFoldDB" id="A0A0U5B6T7"/>
<proteinExistence type="predicted"/>
<gene>
    <name evidence="2" type="ORF">ASN_843</name>
</gene>
<dbReference type="Proteomes" id="UP000056109">
    <property type="component" value="Chromosome I"/>
</dbReference>
<evidence type="ECO:0000256" key="1">
    <source>
        <dbReference type="SAM" id="MobiDB-lite"/>
    </source>
</evidence>
<sequence length="43" mass="4834">MLAPAFFASALQVLRVAPEPQREDIEGSKNPLSHLYKNRDPLI</sequence>
<keyword evidence="3" id="KW-1185">Reference proteome</keyword>
<evidence type="ECO:0000313" key="3">
    <source>
        <dbReference type="Proteomes" id="UP000056109"/>
    </source>
</evidence>
<dbReference type="EMBL" id="LN606600">
    <property type="protein sequence ID" value="CEF40245.1"/>
    <property type="molecule type" value="Genomic_DNA"/>
</dbReference>
<protein>
    <submittedName>
        <fullName evidence="2">Uncharacterized protein</fullName>
    </submittedName>
</protein>
<organism evidence="2 3">
    <name type="scientific">Acetobacter senegalensis</name>
    <dbReference type="NCBI Taxonomy" id="446692"/>
    <lineage>
        <taxon>Bacteria</taxon>
        <taxon>Pseudomonadati</taxon>
        <taxon>Pseudomonadota</taxon>
        <taxon>Alphaproteobacteria</taxon>
        <taxon>Acetobacterales</taxon>
        <taxon>Acetobacteraceae</taxon>
        <taxon>Acetobacter</taxon>
    </lineage>
</organism>
<dbReference type="KEGG" id="asz:ASN_843"/>